<feature type="domain" description="Metalloprotease TldD/E C-terminal" evidence="3">
    <location>
        <begin position="234"/>
        <end position="449"/>
    </location>
</feature>
<keyword evidence="6" id="KW-1185">Reference proteome</keyword>
<feature type="domain" description="Metalloprotease TldD/E central" evidence="4">
    <location>
        <begin position="120"/>
        <end position="226"/>
    </location>
</feature>
<dbReference type="PANTHER" id="PTHR43421:SF1">
    <property type="entry name" value="METALLOPROTEASE PMBA"/>
    <property type="match status" value="1"/>
</dbReference>
<evidence type="ECO:0000259" key="3">
    <source>
        <dbReference type="Pfam" id="PF19289"/>
    </source>
</evidence>
<dbReference type="RefSeq" id="WP_068494269.1">
    <property type="nucleotide sequence ID" value="NZ_LWQT01000077.1"/>
</dbReference>
<dbReference type="STRING" id="1285242.A6A04_04795"/>
<dbReference type="GO" id="GO:0005829">
    <property type="term" value="C:cytosol"/>
    <property type="evidence" value="ECO:0007669"/>
    <property type="project" value="TreeGrafter"/>
</dbReference>
<dbReference type="Pfam" id="PF19289">
    <property type="entry name" value="PmbA_TldD_3rd"/>
    <property type="match status" value="1"/>
</dbReference>
<dbReference type="SUPFAM" id="SSF111283">
    <property type="entry name" value="Putative modulator of DNA gyrase, PmbA/TldD"/>
    <property type="match status" value="1"/>
</dbReference>
<dbReference type="InterPro" id="IPR047657">
    <property type="entry name" value="PmbA"/>
</dbReference>
<dbReference type="InterPro" id="IPR045570">
    <property type="entry name" value="Metalloprtase-TldD/E_cen_dom"/>
</dbReference>
<name>A0A178MIX9_9PROT</name>
<evidence type="ECO:0000313" key="5">
    <source>
        <dbReference type="EMBL" id="OAN48078.1"/>
    </source>
</evidence>
<sequence length="450" mass="47048">MPGPTSPSPLDLLGDLVAKARKAGAEAADAVLIDSVSLSVGMRLGELERLERAEAGDVGLRVLMGKRQAFVSSSDRSPKALDELVERCVAMARIVPEDPWCGLADPSQLATGLPDLDVCDPSEPSADCLIDMVRRGEDAARAVSGVTNSDGSEAGWGRSGVAIVGSNGQSFSYGVTSSSLSVSVLAGGGNQGMERDHDYTSAVYLSDLRPPEDVGHEAGRRAVHRLGGRKVATRSVPVVLDPRVARGLLSSLAGAINGAAIARGTSFLKDRLGQPVFAKGVRVVDDPHRPRGLRSRPCDGEGLATMRRAIIEDGVLTTWLMDLRSARQLGLASTGHASRSTGSPPSPSASNFYLEAGVVTPAEMIHDIPDGFYITDLFGQGVNGVTGDYSRGAAGFWISGGEIAFPVSEVTVAGNLKDMFLNLTPASDLELRHGLDSPTVRIDGLTVAGR</sequence>
<dbReference type="Pfam" id="PF01523">
    <property type="entry name" value="PmbA_TldD_1st"/>
    <property type="match status" value="1"/>
</dbReference>
<dbReference type="InterPro" id="IPR045569">
    <property type="entry name" value="Metalloprtase-TldD/E_C"/>
</dbReference>
<dbReference type="AlphaFoldDB" id="A0A178MIX9"/>
<protein>
    <submittedName>
        <fullName evidence="5">Modulator protein</fullName>
    </submittedName>
</protein>
<dbReference type="InterPro" id="IPR002510">
    <property type="entry name" value="Metalloprtase-TldD/E_N"/>
</dbReference>
<comment type="similarity">
    <text evidence="1">Belongs to the peptidase U62 family.</text>
</comment>
<gene>
    <name evidence="5" type="ORF">A6A04_04795</name>
</gene>
<proteinExistence type="inferred from homology"/>
<dbReference type="Gene3D" id="3.30.2290.10">
    <property type="entry name" value="PmbA/TldD superfamily"/>
    <property type="match status" value="1"/>
</dbReference>
<evidence type="ECO:0000259" key="4">
    <source>
        <dbReference type="Pfam" id="PF19290"/>
    </source>
</evidence>
<reference evidence="5 6" key="1">
    <citation type="submission" date="2016-04" db="EMBL/GenBank/DDBJ databases">
        <title>Draft genome sequence of freshwater magnetotactic bacteria Magnetospirillum marisnigri SP-1 and Magnetospirillum moscoviense BB-1.</title>
        <authorList>
            <person name="Koziaeva V."/>
            <person name="Dziuba M.V."/>
            <person name="Ivanov T.M."/>
            <person name="Kuznetsov B."/>
            <person name="Grouzdev D.S."/>
        </authorList>
    </citation>
    <scope>NUCLEOTIDE SEQUENCE [LARGE SCALE GENOMIC DNA]</scope>
    <source>
        <strain evidence="5 6">SP-1</strain>
    </source>
</reference>
<dbReference type="GO" id="GO:0008237">
    <property type="term" value="F:metallopeptidase activity"/>
    <property type="evidence" value="ECO:0007669"/>
    <property type="project" value="InterPro"/>
</dbReference>
<accession>A0A178MIX9</accession>
<dbReference type="Pfam" id="PF19290">
    <property type="entry name" value="PmbA_TldD_2nd"/>
    <property type="match status" value="1"/>
</dbReference>
<organism evidence="5 6">
    <name type="scientific">Paramagnetospirillum marisnigri</name>
    <dbReference type="NCBI Taxonomy" id="1285242"/>
    <lineage>
        <taxon>Bacteria</taxon>
        <taxon>Pseudomonadati</taxon>
        <taxon>Pseudomonadota</taxon>
        <taxon>Alphaproteobacteria</taxon>
        <taxon>Rhodospirillales</taxon>
        <taxon>Magnetospirillaceae</taxon>
        <taxon>Paramagnetospirillum</taxon>
    </lineage>
</organism>
<feature type="domain" description="Metalloprotease TldD/E N-terminal" evidence="2">
    <location>
        <begin position="28"/>
        <end position="92"/>
    </location>
</feature>
<dbReference type="InterPro" id="IPR036059">
    <property type="entry name" value="TldD/PmbA_sf"/>
</dbReference>
<dbReference type="InterPro" id="IPR035068">
    <property type="entry name" value="TldD/PmbA_N"/>
</dbReference>
<evidence type="ECO:0000256" key="1">
    <source>
        <dbReference type="ARBA" id="ARBA00005836"/>
    </source>
</evidence>
<dbReference type="EMBL" id="LWQT01000077">
    <property type="protein sequence ID" value="OAN48078.1"/>
    <property type="molecule type" value="Genomic_DNA"/>
</dbReference>
<comment type="caution">
    <text evidence="5">The sequence shown here is derived from an EMBL/GenBank/DDBJ whole genome shotgun (WGS) entry which is preliminary data.</text>
</comment>
<evidence type="ECO:0000259" key="2">
    <source>
        <dbReference type="Pfam" id="PF01523"/>
    </source>
</evidence>
<evidence type="ECO:0000313" key="6">
    <source>
        <dbReference type="Proteomes" id="UP000078428"/>
    </source>
</evidence>
<dbReference type="OrthoDB" id="9803618at2"/>
<dbReference type="Proteomes" id="UP000078428">
    <property type="component" value="Unassembled WGS sequence"/>
</dbReference>
<dbReference type="PANTHER" id="PTHR43421">
    <property type="entry name" value="METALLOPROTEASE PMBA"/>
    <property type="match status" value="1"/>
</dbReference>
<dbReference type="GO" id="GO:0006508">
    <property type="term" value="P:proteolysis"/>
    <property type="evidence" value="ECO:0007669"/>
    <property type="project" value="InterPro"/>
</dbReference>